<evidence type="ECO:0000313" key="1">
    <source>
        <dbReference type="EMBL" id="CAD6536226.1"/>
    </source>
</evidence>
<name>A0ABM8NP73_9BURK</name>
<keyword evidence="2" id="KW-1185">Reference proteome</keyword>
<organism evidence="1 2">
    <name type="scientific">Paraburkholderia hiiakae</name>
    <dbReference type="NCBI Taxonomy" id="1081782"/>
    <lineage>
        <taxon>Bacteria</taxon>
        <taxon>Pseudomonadati</taxon>
        <taxon>Pseudomonadota</taxon>
        <taxon>Betaproteobacteria</taxon>
        <taxon>Burkholderiales</taxon>
        <taxon>Burkholderiaceae</taxon>
        <taxon>Paraburkholderia</taxon>
    </lineage>
</organism>
<accession>A0ABM8NP73</accession>
<dbReference type="EMBL" id="CAJHCQ010000007">
    <property type="protein sequence ID" value="CAD6536226.1"/>
    <property type="molecule type" value="Genomic_DNA"/>
</dbReference>
<proteinExistence type="predicted"/>
<reference evidence="1 2" key="1">
    <citation type="submission" date="2020-10" db="EMBL/GenBank/DDBJ databases">
        <authorList>
            <person name="Peeters C."/>
        </authorList>
    </citation>
    <scope>NUCLEOTIDE SEQUENCE [LARGE SCALE GENOMIC DNA]</scope>
    <source>
        <strain evidence="1 2">LMG 27952</strain>
    </source>
</reference>
<gene>
    <name evidence="1" type="ORF">LMG27952_03121</name>
</gene>
<sequence length="90" mass="9787">MRTTATQLAAFDALDPATRRTQKQMIIDLFSAPETRLTRQDISDRTNLRLSSVCGRVRALIDAGKLAVFGTRKCAATGHENETLGLPAAN</sequence>
<comment type="caution">
    <text evidence="1">The sequence shown here is derived from an EMBL/GenBank/DDBJ whole genome shotgun (WGS) entry which is preliminary data.</text>
</comment>
<dbReference type="Proteomes" id="UP000656319">
    <property type="component" value="Unassembled WGS sequence"/>
</dbReference>
<evidence type="ECO:0000313" key="2">
    <source>
        <dbReference type="Proteomes" id="UP000656319"/>
    </source>
</evidence>
<dbReference type="RefSeq" id="WP_201696820.1">
    <property type="nucleotide sequence ID" value="NZ_CAJHCQ010000007.1"/>
</dbReference>
<evidence type="ECO:0008006" key="3">
    <source>
        <dbReference type="Google" id="ProtNLM"/>
    </source>
</evidence>
<protein>
    <recommendedName>
        <fullName evidence="3">Winged helix-turn-helix domain-containing protein</fullName>
    </recommendedName>
</protein>